<feature type="compositionally biased region" description="Low complexity" evidence="1">
    <location>
        <begin position="1"/>
        <end position="12"/>
    </location>
</feature>
<sequence length="333" mass="37820">MSSPPSSFMSRSSTERTLDQLSINTTATSVSSSSENGQFVRSPADYFPSPTTTTTLGVDEEKTVNDDEVVLSAFLELCGLYKTVKLPTKVRFDYYDPLDDVGYREAMMDSFTNLDQLRSKDRCHDGWRDLDVDEEELLELERAVREQGDVVMPLELREFLYGPPSTGSHIKPTIFRQIHHNVSQTTSSLISFPVLPIIKEDFELGRHLEEIPRRARKWCGKIGWMVNGSQSENNVSRKPYVVREHGLNLEGLKVLERAEKKLIRDRKRALKIKVAHDLRGQSSRTKWTIDSVLRKRDNVVGQTQQPPLVTCGTTGVIKLSPRLADLYNQHRAG</sequence>
<reference evidence="2" key="2">
    <citation type="submission" date="2024-01" db="EMBL/GenBank/DDBJ databases">
        <title>Comparative genomics of Cryptococcus and Kwoniella reveals pathogenesis evolution and contrasting modes of karyotype evolution via chromosome fusion or intercentromeric recombination.</title>
        <authorList>
            <person name="Coelho M.A."/>
            <person name="David-Palma M."/>
            <person name="Shea T."/>
            <person name="Bowers K."/>
            <person name="McGinley-Smith S."/>
            <person name="Mohammad A.W."/>
            <person name="Gnirke A."/>
            <person name="Yurkov A.M."/>
            <person name="Nowrousian M."/>
            <person name="Sun S."/>
            <person name="Cuomo C.A."/>
            <person name="Heitman J."/>
        </authorList>
    </citation>
    <scope>NUCLEOTIDE SEQUENCE</scope>
    <source>
        <strain evidence="2">CBS 12478</strain>
    </source>
</reference>
<proteinExistence type="predicted"/>
<evidence type="ECO:0000313" key="2">
    <source>
        <dbReference type="EMBL" id="WWD15909.1"/>
    </source>
</evidence>
<protein>
    <submittedName>
        <fullName evidence="2">Uncharacterized protein</fullName>
    </submittedName>
</protein>
<dbReference type="EMBL" id="CP144051">
    <property type="protein sequence ID" value="WWD15909.1"/>
    <property type="molecule type" value="Genomic_DNA"/>
</dbReference>
<evidence type="ECO:0000256" key="1">
    <source>
        <dbReference type="SAM" id="MobiDB-lite"/>
    </source>
</evidence>
<accession>A0AAJ8LFH5</accession>
<organism evidence="2 3">
    <name type="scientific">Kwoniella shandongensis</name>
    <dbReference type="NCBI Taxonomy" id="1734106"/>
    <lineage>
        <taxon>Eukaryota</taxon>
        <taxon>Fungi</taxon>
        <taxon>Dikarya</taxon>
        <taxon>Basidiomycota</taxon>
        <taxon>Agaricomycotina</taxon>
        <taxon>Tremellomycetes</taxon>
        <taxon>Tremellales</taxon>
        <taxon>Cryptococcaceae</taxon>
        <taxon>Kwoniella</taxon>
    </lineage>
</organism>
<gene>
    <name evidence="2" type="ORF">CI109_100333</name>
</gene>
<dbReference type="Proteomes" id="UP000322225">
    <property type="component" value="Chromosome 1"/>
</dbReference>
<reference evidence="2" key="1">
    <citation type="submission" date="2017-08" db="EMBL/GenBank/DDBJ databases">
        <authorList>
            <person name="Cuomo C."/>
            <person name="Billmyre B."/>
            <person name="Heitman J."/>
        </authorList>
    </citation>
    <scope>NUCLEOTIDE SEQUENCE</scope>
    <source>
        <strain evidence="2">CBS 12478</strain>
    </source>
</reference>
<feature type="compositionally biased region" description="Polar residues" evidence="1">
    <location>
        <begin position="19"/>
        <end position="39"/>
    </location>
</feature>
<dbReference type="AlphaFoldDB" id="A0AAJ8LFH5"/>
<dbReference type="RefSeq" id="XP_065822827.1">
    <property type="nucleotide sequence ID" value="XM_065966755.1"/>
</dbReference>
<name>A0AAJ8LFH5_9TREE</name>
<feature type="region of interest" description="Disordered" evidence="1">
    <location>
        <begin position="1"/>
        <end position="54"/>
    </location>
</feature>
<keyword evidence="3" id="KW-1185">Reference proteome</keyword>
<dbReference type="KEGG" id="ksn:43587121"/>
<dbReference type="GeneID" id="43587121"/>
<evidence type="ECO:0000313" key="3">
    <source>
        <dbReference type="Proteomes" id="UP000322225"/>
    </source>
</evidence>